<feature type="transmembrane region" description="Helical" evidence="1">
    <location>
        <begin position="288"/>
        <end position="306"/>
    </location>
</feature>
<name>D3LBQ1_OENOE</name>
<evidence type="ECO:0000313" key="2">
    <source>
        <dbReference type="EMBL" id="EFD87639.1"/>
    </source>
</evidence>
<keyword evidence="1" id="KW-1133">Transmembrane helix</keyword>
<organism evidence="2 3">
    <name type="scientific">Oenococcus oeni AWRIB429</name>
    <dbReference type="NCBI Taxonomy" id="655225"/>
    <lineage>
        <taxon>Bacteria</taxon>
        <taxon>Bacillati</taxon>
        <taxon>Bacillota</taxon>
        <taxon>Bacilli</taxon>
        <taxon>Lactobacillales</taxon>
        <taxon>Lactobacillaceae</taxon>
        <taxon>Oenococcus</taxon>
    </lineage>
</organism>
<dbReference type="InterPro" id="IPR046062">
    <property type="entry name" value="DUF6020"/>
</dbReference>
<feature type="transmembrane region" description="Helical" evidence="1">
    <location>
        <begin position="154"/>
        <end position="173"/>
    </location>
</feature>
<keyword evidence="1" id="KW-0472">Membrane</keyword>
<dbReference type="Pfam" id="PF19484">
    <property type="entry name" value="DUF6020"/>
    <property type="match status" value="1"/>
</dbReference>
<dbReference type="OrthoDB" id="2143989at2"/>
<feature type="transmembrane region" description="Helical" evidence="1">
    <location>
        <begin position="353"/>
        <end position="372"/>
    </location>
</feature>
<reference evidence="2 3" key="1">
    <citation type="journal article" date="2010" name="Appl. Microbiol. Biotechnol.">
        <title>Genotypic diversity in Oenococcus oeni by high-density microarray comparative genome hybridization and whole genome sequencing.</title>
        <authorList>
            <person name="Borneman A.R."/>
            <person name="Bartowsky E.J."/>
            <person name="McCarthy J."/>
            <person name="Chambers P.J."/>
        </authorList>
    </citation>
    <scope>NUCLEOTIDE SEQUENCE [LARGE SCALE GENOMIC DNA]</scope>
    <source>
        <strain evidence="2 3">AWRIB429</strain>
    </source>
</reference>
<feature type="transmembrane region" description="Helical" evidence="1">
    <location>
        <begin position="318"/>
        <end position="346"/>
    </location>
</feature>
<comment type="caution">
    <text evidence="2">The sequence shown here is derived from an EMBL/GenBank/DDBJ whole genome shotgun (WGS) entry which is preliminary data.</text>
</comment>
<sequence length="656" mass="75236">MNKIKNNFPYKWVFSFLSAAAFSVNFNYVSNFEAFSTINQRFSSTNFPLVLLAFLLPFLSFFLLENGKKPVNNSWQIVTSVILSLFALLGESVSKTLNLDLLLASKVTFLISLIVWAGFAIFIYAFIDVLKFVFKQISDAKVIEKINRYHFPNFYWTALIVFLLWLPIIIYLFPGTIGYDGSRQLDEFFKVYIPRLHFTYFPTNHHPWFATLVMGGIFKLGLLLFHSNTGAFYLHSTILLLVSVFAYSGLVLRVRKLSNNFNAWIVILFFGLEPHFSAYAVCFDKTGWFLASTAFFVSAFLDVIVLKKKNIFSSSFLVISALLVCLFRNNGIYVVLPAILLSIFLFKEIRRPLLIIFAVVLIAYEGWSKVVLKALDVMPSSPAEMLVAPIQQTSFIVTNYPRELTKADKKSINKVMYLDKISKTYNPTFGDSAKNLFRYNSFLILASSIKEFQKNPNWWKGNLYKKNVKQYLITWLKMGIRHPLQYVNATLNNQFLSLDPIPERSFNLNDPYGSISIYVGRPRNTYFVLSNKYLKDVKPLVKSQKGMLDYLSLICAIPIVNLVLKTALWNWLAISMLIYFIFKRNKLGIALTLPSILTFLINLDGSVNGDARYTVPIEIMMIAPLLFINADEKKQLEKNKQSQPPIFGALIYLSRN</sequence>
<dbReference type="Proteomes" id="UP000003075">
    <property type="component" value="Unassembled WGS sequence"/>
</dbReference>
<accession>D3LBQ1</accession>
<gene>
    <name evidence="2" type="ORF">AWRIB429_1781</name>
</gene>
<feature type="transmembrane region" description="Helical" evidence="1">
    <location>
        <begin position="263"/>
        <end position="281"/>
    </location>
</feature>
<dbReference type="RefSeq" id="WP_002819598.1">
    <property type="nucleotide sequence ID" value="NZ_ACSE01000030.1"/>
</dbReference>
<feature type="transmembrane region" description="Helical" evidence="1">
    <location>
        <begin position="550"/>
        <end position="580"/>
    </location>
</feature>
<feature type="transmembrane region" description="Helical" evidence="1">
    <location>
        <begin position="109"/>
        <end position="134"/>
    </location>
</feature>
<feature type="transmembrane region" description="Helical" evidence="1">
    <location>
        <begin position="42"/>
        <end position="64"/>
    </location>
</feature>
<proteinExistence type="predicted"/>
<feature type="transmembrane region" description="Helical" evidence="1">
    <location>
        <begin position="613"/>
        <end position="630"/>
    </location>
</feature>
<dbReference type="GeneID" id="75066651"/>
<feature type="transmembrane region" description="Helical" evidence="1">
    <location>
        <begin position="71"/>
        <end position="89"/>
    </location>
</feature>
<evidence type="ECO:0000256" key="1">
    <source>
        <dbReference type="SAM" id="Phobius"/>
    </source>
</evidence>
<feature type="transmembrane region" description="Helical" evidence="1">
    <location>
        <begin position="208"/>
        <end position="225"/>
    </location>
</feature>
<protein>
    <recommendedName>
        <fullName evidence="4">Glycosyltransferase RgtA/B/C/D-like domain-containing protein</fullName>
    </recommendedName>
</protein>
<evidence type="ECO:0000313" key="3">
    <source>
        <dbReference type="Proteomes" id="UP000003075"/>
    </source>
</evidence>
<feature type="transmembrane region" description="Helical" evidence="1">
    <location>
        <begin position="12"/>
        <end position="30"/>
    </location>
</feature>
<dbReference type="EMBL" id="ACSE01000030">
    <property type="protein sequence ID" value="EFD87639.1"/>
    <property type="molecule type" value="Genomic_DNA"/>
</dbReference>
<keyword evidence="1" id="KW-0812">Transmembrane</keyword>
<feature type="transmembrane region" description="Helical" evidence="1">
    <location>
        <begin position="587"/>
        <end position="607"/>
    </location>
</feature>
<evidence type="ECO:0008006" key="4">
    <source>
        <dbReference type="Google" id="ProtNLM"/>
    </source>
</evidence>
<feature type="transmembrane region" description="Helical" evidence="1">
    <location>
        <begin position="232"/>
        <end position="251"/>
    </location>
</feature>
<dbReference type="AlphaFoldDB" id="D3LBQ1"/>